<feature type="domain" description="C2H2-type" evidence="28">
    <location>
        <begin position="106"/>
        <end position="133"/>
    </location>
</feature>
<evidence type="ECO:0000313" key="29">
    <source>
        <dbReference type="EMBL" id="VDM92629.1"/>
    </source>
</evidence>
<accession>A0A3P7JVA0</accession>
<keyword evidence="21" id="KW-0131">Cell cycle</keyword>
<keyword evidence="17" id="KW-0805">Transcription regulation</keyword>
<dbReference type="InterPro" id="IPR013087">
    <property type="entry name" value="Znf_C2H2_type"/>
</dbReference>
<evidence type="ECO:0000256" key="26">
    <source>
        <dbReference type="PROSITE-ProRule" id="PRU00042"/>
    </source>
</evidence>
<keyword evidence="16" id="KW-0862">Zinc</keyword>
<keyword evidence="20" id="KW-0539">Nucleus</keyword>
<dbReference type="GO" id="GO:0051301">
    <property type="term" value="P:cell division"/>
    <property type="evidence" value="ECO:0007669"/>
    <property type="project" value="UniProtKB-KW"/>
</dbReference>
<feature type="domain" description="C2H2-type" evidence="28">
    <location>
        <begin position="162"/>
        <end position="190"/>
    </location>
</feature>
<evidence type="ECO:0000256" key="25">
    <source>
        <dbReference type="ARBA" id="ARBA00083844"/>
    </source>
</evidence>
<comment type="pathway">
    <text evidence="4">Protein modification; protein ubiquitination.</text>
</comment>
<dbReference type="FunFam" id="3.30.160.60:FF:000702">
    <property type="entry name" value="Transcription factor E4F1 isoform 1"/>
    <property type="match status" value="1"/>
</dbReference>
<dbReference type="EC" id="2.3.2.27" evidence="5"/>
<dbReference type="OrthoDB" id="10068874at2759"/>
<evidence type="ECO:0000256" key="20">
    <source>
        <dbReference type="ARBA" id="ARBA00023242"/>
    </source>
</evidence>
<reference evidence="29 30" key="1">
    <citation type="submission" date="2018-08" db="EMBL/GenBank/DDBJ databases">
        <authorList>
            <person name="Laetsch R D."/>
            <person name="Stevens L."/>
            <person name="Kumar S."/>
            <person name="Blaxter L. M."/>
        </authorList>
    </citation>
    <scope>NUCLEOTIDE SEQUENCE [LARGE SCALE GENOMIC DNA]</scope>
</reference>
<keyword evidence="18" id="KW-0238">DNA-binding</keyword>
<evidence type="ECO:0000256" key="3">
    <source>
        <dbReference type="ARBA" id="ARBA00004642"/>
    </source>
</evidence>
<evidence type="ECO:0000256" key="16">
    <source>
        <dbReference type="ARBA" id="ARBA00022833"/>
    </source>
</evidence>
<feature type="compositionally biased region" description="Polar residues" evidence="27">
    <location>
        <begin position="83"/>
        <end position="101"/>
    </location>
</feature>
<evidence type="ECO:0000256" key="9">
    <source>
        <dbReference type="ARBA" id="ARBA00022618"/>
    </source>
</evidence>
<dbReference type="AlphaFoldDB" id="A0A3P7JVA0"/>
<dbReference type="SUPFAM" id="SSF57667">
    <property type="entry name" value="beta-beta-alpha zinc fingers"/>
    <property type="match status" value="2"/>
</dbReference>
<comment type="catalytic activity">
    <reaction evidence="1">
        <text>S-ubiquitinyl-[E2 ubiquitin-conjugating enzyme]-L-cysteine + [acceptor protein]-L-lysine = [E2 ubiquitin-conjugating enzyme]-L-cysteine + N(6)-ubiquitinyl-[acceptor protein]-L-lysine.</text>
        <dbReference type="EC" id="2.3.2.27"/>
    </reaction>
</comment>
<evidence type="ECO:0000256" key="4">
    <source>
        <dbReference type="ARBA" id="ARBA00004906"/>
    </source>
</evidence>
<evidence type="ECO:0000256" key="22">
    <source>
        <dbReference type="ARBA" id="ARBA00067631"/>
    </source>
</evidence>
<dbReference type="GO" id="GO:0045944">
    <property type="term" value="P:positive regulation of transcription by RNA polymerase II"/>
    <property type="evidence" value="ECO:0007669"/>
    <property type="project" value="UniProtKB-ARBA"/>
</dbReference>
<dbReference type="Gene3D" id="3.30.160.60">
    <property type="entry name" value="Classic Zinc Finger"/>
    <property type="match status" value="3"/>
</dbReference>
<evidence type="ECO:0000256" key="2">
    <source>
        <dbReference type="ARBA" id="ARBA00004496"/>
    </source>
</evidence>
<evidence type="ECO:0000256" key="14">
    <source>
        <dbReference type="ARBA" id="ARBA00022776"/>
    </source>
</evidence>
<dbReference type="STRING" id="42156.A0A3P7JVA0"/>
<evidence type="ECO:0000256" key="12">
    <source>
        <dbReference type="ARBA" id="ARBA00022737"/>
    </source>
</evidence>
<dbReference type="PANTHER" id="PTHR23235:SF142">
    <property type="entry name" value="ZINC FINGER PROTEIN 384"/>
    <property type="match status" value="1"/>
</dbReference>
<keyword evidence="6" id="KW-0963">Cytoplasm</keyword>
<evidence type="ECO:0000256" key="15">
    <source>
        <dbReference type="ARBA" id="ARBA00022786"/>
    </source>
</evidence>
<evidence type="ECO:0000256" key="24">
    <source>
        <dbReference type="ARBA" id="ARBA00076827"/>
    </source>
</evidence>
<evidence type="ECO:0000256" key="5">
    <source>
        <dbReference type="ARBA" id="ARBA00012483"/>
    </source>
</evidence>
<dbReference type="PROSITE" id="PS00028">
    <property type="entry name" value="ZINC_FINGER_C2H2_1"/>
    <property type="match status" value="3"/>
</dbReference>
<evidence type="ECO:0000256" key="7">
    <source>
        <dbReference type="ARBA" id="ARBA00022491"/>
    </source>
</evidence>
<proteinExistence type="predicted"/>
<dbReference type="GO" id="GO:0061630">
    <property type="term" value="F:ubiquitin protein ligase activity"/>
    <property type="evidence" value="ECO:0007669"/>
    <property type="project" value="UniProtKB-EC"/>
</dbReference>
<sequence>MDCKLTLIEELDSCVVEALSKAARILSDESDYPISDSLSSTSSFSESLTQVPSITTSTSLQHSVQLSGTPFFVVHNNETAHTSTELLPSQVSSSTAPTNNHTGKRHICGDCGKTFPYLSILESHKRCHTGEKPFDCHFCDKKFAQKATLQVHERTHTGERPYKCKYCDKTFAQYGTKTVHEKSAHLGTYRIPSIISTYGLFSHEIFTKKKN</sequence>
<keyword evidence="9" id="KW-0132">Cell division</keyword>
<keyword evidence="12" id="KW-0677">Repeat</keyword>
<keyword evidence="13 26" id="KW-0863">Zinc-finger</keyword>
<dbReference type="GO" id="GO:0005654">
    <property type="term" value="C:nucleoplasm"/>
    <property type="evidence" value="ECO:0007669"/>
    <property type="project" value="UniProtKB-SubCell"/>
</dbReference>
<comment type="subcellular location">
    <subcellularLocation>
        <location evidence="2">Cytoplasm</location>
    </subcellularLocation>
    <subcellularLocation>
        <location evidence="3">Nucleus</location>
        <location evidence="3">Nucleoplasm</location>
    </subcellularLocation>
</comment>
<keyword evidence="14" id="KW-0498">Mitosis</keyword>
<evidence type="ECO:0000256" key="13">
    <source>
        <dbReference type="ARBA" id="ARBA00022771"/>
    </source>
</evidence>
<evidence type="ECO:0000256" key="19">
    <source>
        <dbReference type="ARBA" id="ARBA00023163"/>
    </source>
</evidence>
<evidence type="ECO:0000256" key="10">
    <source>
        <dbReference type="ARBA" id="ARBA00022679"/>
    </source>
</evidence>
<dbReference type="GO" id="GO:0005737">
    <property type="term" value="C:cytoplasm"/>
    <property type="evidence" value="ECO:0007669"/>
    <property type="project" value="UniProtKB-SubCell"/>
</dbReference>
<dbReference type="GO" id="GO:0008270">
    <property type="term" value="F:zinc ion binding"/>
    <property type="evidence" value="ECO:0007669"/>
    <property type="project" value="UniProtKB-KW"/>
</dbReference>
<dbReference type="GO" id="GO:0000981">
    <property type="term" value="F:DNA-binding transcription factor activity, RNA polymerase II-specific"/>
    <property type="evidence" value="ECO:0007669"/>
    <property type="project" value="TreeGrafter"/>
</dbReference>
<protein>
    <recommendedName>
        <fullName evidence="22">Transcription factor E4F1</fullName>
        <ecNumber evidence="5">2.3.2.27</ecNumber>
    </recommendedName>
    <alternativeName>
        <fullName evidence="23">Putative E3 ubiquitin-protein ligase E4F1</fullName>
    </alternativeName>
    <alternativeName>
        <fullName evidence="25">RING-type E3 ubiquitin transferase E4F1</fullName>
    </alternativeName>
    <alternativeName>
        <fullName evidence="24">Transcription factor E4F</fullName>
    </alternativeName>
</protein>
<keyword evidence="8" id="KW-0341">Growth regulation</keyword>
<dbReference type="SMART" id="SM00355">
    <property type="entry name" value="ZnF_C2H2"/>
    <property type="match status" value="3"/>
</dbReference>
<dbReference type="InterPro" id="IPR036236">
    <property type="entry name" value="Znf_C2H2_sf"/>
</dbReference>
<keyword evidence="30" id="KW-1185">Reference proteome</keyword>
<evidence type="ECO:0000256" key="6">
    <source>
        <dbReference type="ARBA" id="ARBA00022490"/>
    </source>
</evidence>
<evidence type="ECO:0000256" key="23">
    <source>
        <dbReference type="ARBA" id="ARBA00075006"/>
    </source>
</evidence>
<dbReference type="Pfam" id="PF00096">
    <property type="entry name" value="zf-C2H2"/>
    <property type="match status" value="1"/>
</dbReference>
<dbReference type="GO" id="GO:0000978">
    <property type="term" value="F:RNA polymerase II cis-regulatory region sequence-specific DNA binding"/>
    <property type="evidence" value="ECO:0007669"/>
    <property type="project" value="TreeGrafter"/>
</dbReference>
<dbReference type="EMBL" id="UYRX01002047">
    <property type="protein sequence ID" value="VDM92629.1"/>
    <property type="molecule type" value="Genomic_DNA"/>
</dbReference>
<dbReference type="PANTHER" id="PTHR23235">
    <property type="entry name" value="KRUEPPEL-LIKE TRANSCRIPTION FACTOR"/>
    <property type="match status" value="1"/>
</dbReference>
<keyword evidence="19" id="KW-0804">Transcription</keyword>
<keyword evidence="15" id="KW-0833">Ubl conjugation pathway</keyword>
<evidence type="ECO:0000256" key="27">
    <source>
        <dbReference type="SAM" id="MobiDB-lite"/>
    </source>
</evidence>
<evidence type="ECO:0000256" key="18">
    <source>
        <dbReference type="ARBA" id="ARBA00023125"/>
    </source>
</evidence>
<evidence type="ECO:0000313" key="30">
    <source>
        <dbReference type="Proteomes" id="UP000277928"/>
    </source>
</evidence>
<gene>
    <name evidence="29" type="ORF">NLS_LOCUS9867</name>
</gene>
<keyword evidence="11" id="KW-0479">Metal-binding</keyword>
<organism evidence="29 30">
    <name type="scientific">Litomosoides sigmodontis</name>
    <name type="common">Filarial nematode worm</name>
    <dbReference type="NCBI Taxonomy" id="42156"/>
    <lineage>
        <taxon>Eukaryota</taxon>
        <taxon>Metazoa</taxon>
        <taxon>Ecdysozoa</taxon>
        <taxon>Nematoda</taxon>
        <taxon>Chromadorea</taxon>
        <taxon>Rhabditida</taxon>
        <taxon>Spirurina</taxon>
        <taxon>Spiruromorpha</taxon>
        <taxon>Filarioidea</taxon>
        <taxon>Onchocercidae</taxon>
        <taxon>Litomosoides</taxon>
    </lineage>
</organism>
<dbReference type="OMA" id="HNNETAH"/>
<evidence type="ECO:0000259" key="28">
    <source>
        <dbReference type="PROSITE" id="PS50157"/>
    </source>
</evidence>
<evidence type="ECO:0000256" key="8">
    <source>
        <dbReference type="ARBA" id="ARBA00022604"/>
    </source>
</evidence>
<feature type="region of interest" description="Disordered" evidence="27">
    <location>
        <begin position="83"/>
        <end position="102"/>
    </location>
</feature>
<evidence type="ECO:0000256" key="21">
    <source>
        <dbReference type="ARBA" id="ARBA00023306"/>
    </source>
</evidence>
<evidence type="ECO:0000256" key="1">
    <source>
        <dbReference type="ARBA" id="ARBA00000900"/>
    </source>
</evidence>
<name>A0A3P7JVA0_LITSI</name>
<evidence type="ECO:0000256" key="17">
    <source>
        <dbReference type="ARBA" id="ARBA00023015"/>
    </source>
</evidence>
<dbReference type="PROSITE" id="PS50157">
    <property type="entry name" value="ZINC_FINGER_C2H2_2"/>
    <property type="match status" value="3"/>
</dbReference>
<dbReference type="FunFam" id="3.30.160.60:FF:001557">
    <property type="entry name" value="Transcription factor E4F1"/>
    <property type="match status" value="1"/>
</dbReference>
<feature type="domain" description="C2H2-type" evidence="28">
    <location>
        <begin position="134"/>
        <end position="161"/>
    </location>
</feature>
<evidence type="ECO:0000256" key="11">
    <source>
        <dbReference type="ARBA" id="ARBA00022723"/>
    </source>
</evidence>
<keyword evidence="10" id="KW-0808">Transferase</keyword>
<dbReference type="Proteomes" id="UP000277928">
    <property type="component" value="Unassembled WGS sequence"/>
</dbReference>
<keyword evidence="7" id="KW-0678">Repressor</keyword>